<proteinExistence type="predicted"/>
<dbReference type="WBParaSite" id="BPAG_0000353401-mRNA-1">
    <property type="protein sequence ID" value="BPAG_0000353401-mRNA-1"/>
    <property type="gene ID" value="BPAG_0000353401"/>
</dbReference>
<protein>
    <submittedName>
        <fullName evidence="1">LETM1 domain-containing protein</fullName>
    </submittedName>
</protein>
<reference evidence="1" key="1">
    <citation type="submission" date="2017-02" db="UniProtKB">
        <authorList>
            <consortium name="WormBaseParasite"/>
        </authorList>
    </citation>
    <scope>IDENTIFICATION</scope>
</reference>
<accession>A0A0N4T5Q3</accession>
<evidence type="ECO:0000313" key="1">
    <source>
        <dbReference type="WBParaSite" id="BPAG_0000353401-mRNA-1"/>
    </source>
</evidence>
<dbReference type="AlphaFoldDB" id="A0A0N4T5Q3"/>
<organism evidence="1">
    <name type="scientific">Brugia pahangi</name>
    <name type="common">Filarial nematode worm</name>
    <dbReference type="NCBI Taxonomy" id="6280"/>
    <lineage>
        <taxon>Eukaryota</taxon>
        <taxon>Metazoa</taxon>
        <taxon>Ecdysozoa</taxon>
        <taxon>Nematoda</taxon>
        <taxon>Chromadorea</taxon>
        <taxon>Rhabditida</taxon>
        <taxon>Spirurina</taxon>
        <taxon>Spiruromorpha</taxon>
        <taxon>Filarioidea</taxon>
        <taxon>Onchocercidae</taxon>
        <taxon>Brugia</taxon>
    </lineage>
</organism>
<name>A0A0N4T5Q3_BRUPA</name>
<sequence>MTNAQFSFFTSPLLLCVLSTLILLATPQRLIPVIFIISYRSMTVVNESCKTKYFVKKIQGIRNLLKTFYTSDNELGENDEIPIKKTWVDLMKTLMLCDRTLFLLQKCVLNGLLRIGYINETVLPWNSGRPLLIRYIWGINTNNGNEIFAFGVL</sequence>